<keyword evidence="4" id="KW-0472">Membrane</keyword>
<accession>A0A2W0H380</accession>
<name>A0A2W0H380_9BACI</name>
<evidence type="ECO:0000256" key="5">
    <source>
        <dbReference type="SAM" id="MobiDB-lite"/>
    </source>
</evidence>
<dbReference type="Proteomes" id="UP000248066">
    <property type="component" value="Unassembled WGS sequence"/>
</dbReference>
<dbReference type="InterPro" id="IPR050922">
    <property type="entry name" value="LytR/CpsA/Psr_CW_biosynth"/>
</dbReference>
<keyword evidence="4" id="KW-1133">Transmembrane helix</keyword>
<dbReference type="AlphaFoldDB" id="A0A2W0H380"/>
<dbReference type="Gene3D" id="3.40.630.190">
    <property type="entry name" value="LCP protein"/>
    <property type="match status" value="1"/>
</dbReference>
<comment type="similarity">
    <text evidence="1">Belongs to the LytR/CpsA/Psr (LCP) family.</text>
</comment>
<feature type="compositionally biased region" description="Low complexity" evidence="5">
    <location>
        <begin position="332"/>
        <end position="343"/>
    </location>
</feature>
<feature type="compositionally biased region" description="Acidic residues" evidence="5">
    <location>
        <begin position="316"/>
        <end position="331"/>
    </location>
</feature>
<evidence type="ECO:0000259" key="6">
    <source>
        <dbReference type="Pfam" id="PF03816"/>
    </source>
</evidence>
<gene>
    <name evidence="7" type="ORF">CR205_15895</name>
</gene>
<reference evidence="7 8" key="1">
    <citation type="submission" date="2017-10" db="EMBL/GenBank/DDBJ databases">
        <title>Bacillus sp. nov., a halophilic bacterium isolated from a Yangshapao Lake.</title>
        <authorList>
            <person name="Wang H."/>
        </authorList>
    </citation>
    <scope>NUCLEOTIDE SEQUENCE [LARGE SCALE GENOMIC DNA]</scope>
    <source>
        <strain evidence="7 8">YSP-3</strain>
    </source>
</reference>
<organism evidence="7 8">
    <name type="scientific">Alteribacter lacisalsi</name>
    <dbReference type="NCBI Taxonomy" id="2045244"/>
    <lineage>
        <taxon>Bacteria</taxon>
        <taxon>Bacillati</taxon>
        <taxon>Bacillota</taxon>
        <taxon>Bacilli</taxon>
        <taxon>Bacillales</taxon>
        <taxon>Bacillaceae</taxon>
        <taxon>Alteribacter</taxon>
    </lineage>
</organism>
<dbReference type="NCBIfam" id="TIGR00350">
    <property type="entry name" value="lytR_cpsA_psr"/>
    <property type="match status" value="1"/>
</dbReference>
<proteinExistence type="inferred from homology"/>
<evidence type="ECO:0000256" key="1">
    <source>
        <dbReference type="ARBA" id="ARBA00006068"/>
    </source>
</evidence>
<dbReference type="EMBL" id="PDOF01000003">
    <property type="protein sequence ID" value="PYZ96283.1"/>
    <property type="molecule type" value="Genomic_DNA"/>
</dbReference>
<dbReference type="PANTHER" id="PTHR33392:SF3">
    <property type="entry name" value="POLYISOPRENYL-TEICHOIC ACID--PEPTIDOGLYCAN TEICHOIC ACID TRANSFERASE TAGT"/>
    <property type="match status" value="1"/>
</dbReference>
<feature type="region of interest" description="Disordered" evidence="5">
    <location>
        <begin position="316"/>
        <end position="343"/>
    </location>
</feature>
<sequence length="343" mass="38131">MRKQKRSKSKFRRFMKFTLVTMAILLVFAGLGAAYIINQINTVTSNTQLELERGSHSEYREEEVSLSSDPVSVLFLGIDSRDSNLRGLSDAMVLATFNPNEGTVKMLNIPRDSRVEIVGRGTQDKINHAHAFGGVDMTIDTVENFLQVPVDYFATINFTAFMEIIDAFGGVEVEVPFSFTEIDSEDNQGEITVEEGTQNLMGEEALAFVRTRRFDSDLARGERQKEVIEALIREAASLSSITRYGDVMDSVEDHMKTNLSFSDLVGFHSYSDSLDTIESLSFKGTDNTIDGVYYYQVNEDSLAEISTRLRVHLELEEAAAEQSEEDSEGEAAGETGEAGSQNQ</sequence>
<dbReference type="OrthoDB" id="27330at2"/>
<evidence type="ECO:0000256" key="3">
    <source>
        <dbReference type="ARBA" id="ARBA00022968"/>
    </source>
</evidence>
<keyword evidence="8" id="KW-1185">Reference proteome</keyword>
<feature type="domain" description="Cell envelope-related transcriptional attenuator" evidence="6">
    <location>
        <begin position="89"/>
        <end position="236"/>
    </location>
</feature>
<keyword evidence="2" id="KW-0812">Transmembrane</keyword>
<dbReference type="InterPro" id="IPR004474">
    <property type="entry name" value="LytR_CpsA_psr"/>
</dbReference>
<evidence type="ECO:0000256" key="4">
    <source>
        <dbReference type="ARBA" id="ARBA00022989"/>
    </source>
</evidence>
<evidence type="ECO:0000313" key="8">
    <source>
        <dbReference type="Proteomes" id="UP000248066"/>
    </source>
</evidence>
<evidence type="ECO:0000313" key="7">
    <source>
        <dbReference type="EMBL" id="PYZ96283.1"/>
    </source>
</evidence>
<comment type="caution">
    <text evidence="7">The sequence shown here is derived from an EMBL/GenBank/DDBJ whole genome shotgun (WGS) entry which is preliminary data.</text>
</comment>
<dbReference type="GO" id="GO:0071555">
    <property type="term" value="P:cell wall organization"/>
    <property type="evidence" value="ECO:0007669"/>
    <property type="project" value="UniProtKB-KW"/>
</dbReference>
<dbReference type="Pfam" id="PF03816">
    <property type="entry name" value="LytR_cpsA_psr"/>
    <property type="match status" value="1"/>
</dbReference>
<keyword evidence="3" id="KW-0735">Signal-anchor</keyword>
<protein>
    <submittedName>
        <fullName evidence="7">Transcriptional regulator</fullName>
    </submittedName>
</protein>
<dbReference type="PANTHER" id="PTHR33392">
    <property type="entry name" value="POLYISOPRENYL-TEICHOIC ACID--PEPTIDOGLYCAN TEICHOIC ACID TRANSFERASE TAGU"/>
    <property type="match status" value="1"/>
</dbReference>
<evidence type="ECO:0000256" key="2">
    <source>
        <dbReference type="ARBA" id="ARBA00022692"/>
    </source>
</evidence>